<dbReference type="InterPro" id="IPR018094">
    <property type="entry name" value="Thymidylate_kinase"/>
</dbReference>
<evidence type="ECO:0000256" key="9">
    <source>
        <dbReference type="ARBA" id="ARBA00048743"/>
    </source>
</evidence>
<evidence type="ECO:0000256" key="10">
    <source>
        <dbReference type="ARBA" id="ARBA00057735"/>
    </source>
</evidence>
<evidence type="ECO:0000256" key="2">
    <source>
        <dbReference type="ARBA" id="ARBA00012980"/>
    </source>
</evidence>
<comment type="function">
    <text evidence="10 11">Phosphorylation of dTMP to form dTDP in both de novo and salvage pathways of dTTP synthesis.</text>
</comment>
<accession>A0A288QS30</accession>
<protein>
    <recommendedName>
        <fullName evidence="3 11">Thymidylate kinase</fullName>
        <ecNumber evidence="2 11">2.7.4.9</ecNumber>
    </recommendedName>
    <alternativeName>
        <fullName evidence="11">dTMP kinase</fullName>
    </alternativeName>
</protein>
<comment type="caution">
    <text evidence="12">The sequence shown here is derived from an EMBL/GenBank/DDBJ whole genome shotgun (WGS) entry which is preliminary data.</text>
</comment>
<comment type="catalytic activity">
    <reaction evidence="9 11">
        <text>dTMP + ATP = dTDP + ADP</text>
        <dbReference type="Rhea" id="RHEA:13517"/>
        <dbReference type="ChEBI" id="CHEBI:30616"/>
        <dbReference type="ChEBI" id="CHEBI:58369"/>
        <dbReference type="ChEBI" id="CHEBI:63528"/>
        <dbReference type="ChEBI" id="CHEBI:456216"/>
        <dbReference type="EC" id="2.7.4.9"/>
    </reaction>
</comment>
<dbReference type="PANTHER" id="PTHR10344">
    <property type="entry name" value="THYMIDYLATE KINASE"/>
    <property type="match status" value="1"/>
</dbReference>
<dbReference type="InterPro" id="IPR027417">
    <property type="entry name" value="P-loop_NTPase"/>
</dbReference>
<dbReference type="PROSITE" id="PS01331">
    <property type="entry name" value="THYMIDYLATE_KINASE"/>
    <property type="match status" value="1"/>
</dbReference>
<sequence length="219" mass="24106">MAGKFITFEGPDGAGKTSVLKAIVAKLTTVYGKDLLLTREPGGTDNPIAEQIRDLVLSPAHPEMDARTEVLLFAASRRQHIVQTIKPALAAGKLVISDRYVDSSIAYQGAGRQIGVPAVTAVNQFAIDGFLPDKTIYLDVRPEIGLERIQTTRPDEVNRLDMDALAFHQRVSAQYHELAAQNPARYIIINAEQALEDVIEDTWQALVSYLNITPREVEL</sequence>
<evidence type="ECO:0000313" key="13">
    <source>
        <dbReference type="Proteomes" id="UP000254912"/>
    </source>
</evidence>
<dbReference type="CDD" id="cd01672">
    <property type="entry name" value="TMPK"/>
    <property type="match status" value="1"/>
</dbReference>
<evidence type="ECO:0000256" key="11">
    <source>
        <dbReference type="HAMAP-Rule" id="MF_00165"/>
    </source>
</evidence>
<dbReference type="InterPro" id="IPR018095">
    <property type="entry name" value="Thymidylate_kin_CS"/>
</dbReference>
<dbReference type="EMBL" id="QRAS01000002">
    <property type="protein sequence ID" value="RDL06588.1"/>
    <property type="molecule type" value="Genomic_DNA"/>
</dbReference>
<comment type="similarity">
    <text evidence="1 11">Belongs to the thymidylate kinase family.</text>
</comment>
<dbReference type="GO" id="GO:0004798">
    <property type="term" value="F:dTMP kinase activity"/>
    <property type="evidence" value="ECO:0007669"/>
    <property type="project" value="UniProtKB-UniRule"/>
</dbReference>
<evidence type="ECO:0000256" key="1">
    <source>
        <dbReference type="ARBA" id="ARBA00009776"/>
    </source>
</evidence>
<dbReference type="HAMAP" id="MF_00165">
    <property type="entry name" value="Thymidylate_kinase"/>
    <property type="match status" value="1"/>
</dbReference>
<dbReference type="NCBIfam" id="TIGR00041">
    <property type="entry name" value="DTMP_kinase"/>
    <property type="match status" value="1"/>
</dbReference>
<evidence type="ECO:0000256" key="6">
    <source>
        <dbReference type="ARBA" id="ARBA00022741"/>
    </source>
</evidence>
<dbReference type="Pfam" id="PF02223">
    <property type="entry name" value="Thymidylate_kin"/>
    <property type="match status" value="1"/>
</dbReference>
<feature type="binding site" evidence="11">
    <location>
        <begin position="10"/>
        <end position="17"/>
    </location>
    <ligand>
        <name>ATP</name>
        <dbReference type="ChEBI" id="CHEBI:30616"/>
    </ligand>
</feature>
<dbReference type="GO" id="GO:0006235">
    <property type="term" value="P:dTTP biosynthetic process"/>
    <property type="evidence" value="ECO:0007669"/>
    <property type="project" value="UniProtKB-UniRule"/>
</dbReference>
<dbReference type="Gene3D" id="3.40.50.300">
    <property type="entry name" value="P-loop containing nucleotide triphosphate hydrolases"/>
    <property type="match status" value="1"/>
</dbReference>
<keyword evidence="6 11" id="KW-0547">Nucleotide-binding</keyword>
<dbReference type="GO" id="GO:0006227">
    <property type="term" value="P:dUDP biosynthetic process"/>
    <property type="evidence" value="ECO:0007669"/>
    <property type="project" value="TreeGrafter"/>
</dbReference>
<dbReference type="FunFam" id="3.40.50.300:FF:000225">
    <property type="entry name" value="Thymidylate kinase"/>
    <property type="match status" value="1"/>
</dbReference>
<proteinExistence type="inferred from homology"/>
<dbReference type="KEGG" id="wso:WSWS_00085"/>
<dbReference type="GO" id="GO:0006233">
    <property type="term" value="P:dTDP biosynthetic process"/>
    <property type="evidence" value="ECO:0007669"/>
    <property type="project" value="InterPro"/>
</dbReference>
<evidence type="ECO:0000256" key="5">
    <source>
        <dbReference type="ARBA" id="ARBA00022727"/>
    </source>
</evidence>
<dbReference type="GO" id="GO:0005524">
    <property type="term" value="F:ATP binding"/>
    <property type="evidence" value="ECO:0007669"/>
    <property type="project" value="UniProtKB-UniRule"/>
</dbReference>
<dbReference type="GeneID" id="94545298"/>
<gene>
    <name evidence="11" type="primary">tmk</name>
    <name evidence="12" type="ORF">DFP99_0967</name>
</gene>
<name>A0A288QS30_9LACO</name>
<dbReference type="SUPFAM" id="SSF52540">
    <property type="entry name" value="P-loop containing nucleoside triphosphate hydrolases"/>
    <property type="match status" value="1"/>
</dbReference>
<evidence type="ECO:0000256" key="8">
    <source>
        <dbReference type="ARBA" id="ARBA00022840"/>
    </source>
</evidence>
<keyword evidence="8 11" id="KW-0067">ATP-binding</keyword>
<keyword evidence="7 11" id="KW-0418">Kinase</keyword>
<evidence type="ECO:0000313" key="12">
    <source>
        <dbReference type="EMBL" id="RDL06588.1"/>
    </source>
</evidence>
<evidence type="ECO:0000256" key="3">
    <source>
        <dbReference type="ARBA" id="ARBA00017144"/>
    </source>
</evidence>
<keyword evidence="5 11" id="KW-0545">Nucleotide biosynthesis</keyword>
<organism evidence="12 13">
    <name type="scientific">Weissella soli</name>
    <dbReference type="NCBI Taxonomy" id="155866"/>
    <lineage>
        <taxon>Bacteria</taxon>
        <taxon>Bacillati</taxon>
        <taxon>Bacillota</taxon>
        <taxon>Bacilli</taxon>
        <taxon>Lactobacillales</taxon>
        <taxon>Lactobacillaceae</taxon>
        <taxon>Weissella</taxon>
    </lineage>
</organism>
<dbReference type="EC" id="2.7.4.9" evidence="2 11"/>
<dbReference type="AlphaFoldDB" id="A0A288QS30"/>
<dbReference type="Proteomes" id="UP000254912">
    <property type="component" value="Unassembled WGS sequence"/>
</dbReference>
<dbReference type="GO" id="GO:0005829">
    <property type="term" value="C:cytosol"/>
    <property type="evidence" value="ECO:0007669"/>
    <property type="project" value="TreeGrafter"/>
</dbReference>
<keyword evidence="4 11" id="KW-0808">Transferase</keyword>
<dbReference type="PANTHER" id="PTHR10344:SF4">
    <property type="entry name" value="UMP-CMP KINASE 2, MITOCHONDRIAL"/>
    <property type="match status" value="1"/>
</dbReference>
<dbReference type="InterPro" id="IPR039430">
    <property type="entry name" value="Thymidylate_kin-like_dom"/>
</dbReference>
<evidence type="ECO:0000256" key="7">
    <source>
        <dbReference type="ARBA" id="ARBA00022777"/>
    </source>
</evidence>
<dbReference type="RefSeq" id="WP_070229409.1">
    <property type="nucleotide sequence ID" value="NZ_BJYO01000003.1"/>
</dbReference>
<evidence type="ECO:0000256" key="4">
    <source>
        <dbReference type="ARBA" id="ARBA00022679"/>
    </source>
</evidence>
<keyword evidence="13" id="KW-1185">Reference proteome</keyword>
<reference evidence="12 13" key="1">
    <citation type="submission" date="2018-07" db="EMBL/GenBank/DDBJ databases">
        <title>Genomic Encyclopedia of Type Strains, Phase III (KMG-III): the genomes of soil and plant-associated and newly described type strains.</title>
        <authorList>
            <person name="Whitman W."/>
        </authorList>
    </citation>
    <scope>NUCLEOTIDE SEQUENCE [LARGE SCALE GENOMIC DNA]</scope>
    <source>
        <strain evidence="12 13">CECT 7031</strain>
    </source>
</reference>